<evidence type="ECO:0000313" key="2">
    <source>
        <dbReference type="Proteomes" id="UP001161389"/>
    </source>
</evidence>
<reference evidence="1" key="2">
    <citation type="submission" date="2023-01" db="EMBL/GenBank/DDBJ databases">
        <title>Draft genome sequence of Litoribrevibacter albus strain NBRC 110071.</title>
        <authorList>
            <person name="Sun Q."/>
            <person name="Mori K."/>
        </authorList>
    </citation>
    <scope>NUCLEOTIDE SEQUENCE</scope>
    <source>
        <strain evidence="1">NBRC 110071</strain>
    </source>
</reference>
<proteinExistence type="predicted"/>
<dbReference type="AlphaFoldDB" id="A0AA37S9F8"/>
<protein>
    <recommendedName>
        <fullName evidence="3">Hemolysin D</fullName>
    </recommendedName>
</protein>
<evidence type="ECO:0000313" key="1">
    <source>
        <dbReference type="EMBL" id="GLQ30878.1"/>
    </source>
</evidence>
<organism evidence="1 2">
    <name type="scientific">Litoribrevibacter albus</name>
    <dbReference type="NCBI Taxonomy" id="1473156"/>
    <lineage>
        <taxon>Bacteria</taxon>
        <taxon>Pseudomonadati</taxon>
        <taxon>Pseudomonadota</taxon>
        <taxon>Gammaproteobacteria</taxon>
        <taxon>Oceanospirillales</taxon>
        <taxon>Oceanospirillaceae</taxon>
        <taxon>Litoribrevibacter</taxon>
    </lineage>
</organism>
<name>A0AA37S9F8_9GAMM</name>
<dbReference type="Proteomes" id="UP001161389">
    <property type="component" value="Unassembled WGS sequence"/>
</dbReference>
<sequence>MAILGAGILGTSSAFAFTQIGGGGALPMGHEWLTRTSALEVLNAEHIIPADPQDPRTSWVNGLAKNTDLSSAQNEVDRLTSIENNNARFEPRYDDVYAAIMGERWVDMAGFNVVKSTTGKFDCFDAVAQEPADLQEDHYMRRYDDIGAEGGVIAARRAQQRFIMHFVNAAMAEKKSINAWDGGAYSSKKKLDQNYFLFGRAVHLFQDSFSPEHTVRLAEDNYERVHQVKAYLCSEGAEQHTHDTKAVLNFTSGDVIWKPNTRLDSGWASYKVSSMKDVGLVAMEASKDLWAAFIRTMAVPRDQREAVAQEEAQTLVTNWLDFDEQEMLDWYENEEHRDHSYVLEEGQTGKGKSQYDCMIGLGVTSGSQAERVAELDQLRRQCLYNVQATPGYSDMNDTYMHIPYNWQWKSKEWLSVPDDWTMPELEADTGKTVTIKNAINGNPMTAPDGVTTNSYLYSKEGEAIEFVMVGDPEEGAYFRAKDDANLFLSYKATSSGRAKLFNSPKQAAYKVEEFGVLWGLKNTYWDQYLWFDQNDESVHLTREGDTDQAHSLWIIDGL</sequence>
<keyword evidence="2" id="KW-1185">Reference proteome</keyword>
<gene>
    <name evidence="1" type="ORF">GCM10007876_13570</name>
</gene>
<dbReference type="EMBL" id="BSNM01000009">
    <property type="protein sequence ID" value="GLQ30878.1"/>
    <property type="molecule type" value="Genomic_DNA"/>
</dbReference>
<comment type="caution">
    <text evidence="1">The sequence shown here is derived from an EMBL/GenBank/DDBJ whole genome shotgun (WGS) entry which is preliminary data.</text>
</comment>
<accession>A0AA37S9F8</accession>
<evidence type="ECO:0008006" key="3">
    <source>
        <dbReference type="Google" id="ProtNLM"/>
    </source>
</evidence>
<reference evidence="1" key="1">
    <citation type="journal article" date="2014" name="Int. J. Syst. Evol. Microbiol.">
        <title>Complete genome sequence of Corynebacterium casei LMG S-19264T (=DSM 44701T), isolated from a smear-ripened cheese.</title>
        <authorList>
            <consortium name="US DOE Joint Genome Institute (JGI-PGF)"/>
            <person name="Walter F."/>
            <person name="Albersmeier A."/>
            <person name="Kalinowski J."/>
            <person name="Ruckert C."/>
        </authorList>
    </citation>
    <scope>NUCLEOTIDE SEQUENCE</scope>
    <source>
        <strain evidence="1">NBRC 110071</strain>
    </source>
</reference>